<gene>
    <name evidence="1" type="ORF">SDC9_67509</name>
</gene>
<organism evidence="1">
    <name type="scientific">bioreactor metagenome</name>
    <dbReference type="NCBI Taxonomy" id="1076179"/>
    <lineage>
        <taxon>unclassified sequences</taxon>
        <taxon>metagenomes</taxon>
        <taxon>ecological metagenomes</taxon>
    </lineage>
</organism>
<dbReference type="AlphaFoldDB" id="A0A644XXS5"/>
<evidence type="ECO:0000313" key="1">
    <source>
        <dbReference type="EMBL" id="MPM21066.1"/>
    </source>
</evidence>
<accession>A0A644XXS5</accession>
<comment type="caution">
    <text evidence="1">The sequence shown here is derived from an EMBL/GenBank/DDBJ whole genome shotgun (WGS) entry which is preliminary data.</text>
</comment>
<protein>
    <recommendedName>
        <fullName evidence="2">DNA alkylation repair enzyme</fullName>
    </recommendedName>
</protein>
<name>A0A644XXS5_9ZZZZ</name>
<reference evidence="1" key="1">
    <citation type="submission" date="2019-08" db="EMBL/GenBank/DDBJ databases">
        <authorList>
            <person name="Kucharzyk K."/>
            <person name="Murdoch R.W."/>
            <person name="Higgins S."/>
            <person name="Loffler F."/>
        </authorList>
    </citation>
    <scope>NUCLEOTIDE SEQUENCE</scope>
</reference>
<evidence type="ECO:0008006" key="2">
    <source>
        <dbReference type="Google" id="ProtNLM"/>
    </source>
</evidence>
<proteinExistence type="predicted"/>
<dbReference type="EMBL" id="VSSQ01003514">
    <property type="protein sequence ID" value="MPM21066.1"/>
    <property type="molecule type" value="Genomic_DNA"/>
</dbReference>
<sequence>MNTDTIINILRAFEHEYNANHYKDGGGEFIHQLSSKLSVTVEDDKESILKFFLNEVEFNNNNYRSVALKTIVEINAIELAPKLEELYKKWHLSKDDHWNYTLVEAMLQLKYHSVIYEDFIIYYFQKDPDKGFPLVLYYCDIIPEAGLVILSQTCLFFLQKESATRSLFRSKLTFLISHVLKNKTFSFLELIQKISSINKNQGNEFKKCLINELFDYGKRMRCEHMTRKEIKYLQ</sequence>